<dbReference type="InterPro" id="IPR011467">
    <property type="entry name" value="DUF1573"/>
</dbReference>
<evidence type="ECO:0000256" key="1">
    <source>
        <dbReference type="SAM" id="SignalP"/>
    </source>
</evidence>
<accession>A0ABV8QUM4</accession>
<dbReference type="RefSeq" id="WP_379710893.1">
    <property type="nucleotide sequence ID" value="NZ_JBHSCZ010000004.1"/>
</dbReference>
<evidence type="ECO:0000313" key="2">
    <source>
        <dbReference type="EMBL" id="MFC4263829.1"/>
    </source>
</evidence>
<keyword evidence="3" id="KW-1185">Reference proteome</keyword>
<dbReference type="Gene3D" id="2.60.40.10">
    <property type="entry name" value="Immunoglobulins"/>
    <property type="match status" value="1"/>
</dbReference>
<feature type="signal peptide" evidence="1">
    <location>
        <begin position="1"/>
        <end position="19"/>
    </location>
</feature>
<dbReference type="PANTHER" id="PTHR37833">
    <property type="entry name" value="LIPOPROTEIN-RELATED"/>
    <property type="match status" value="1"/>
</dbReference>
<reference evidence="3" key="1">
    <citation type="journal article" date="2019" name="Int. J. Syst. Evol. Microbiol.">
        <title>The Global Catalogue of Microorganisms (GCM) 10K type strain sequencing project: providing services to taxonomists for standard genome sequencing and annotation.</title>
        <authorList>
            <consortium name="The Broad Institute Genomics Platform"/>
            <consortium name="The Broad Institute Genome Sequencing Center for Infectious Disease"/>
            <person name="Wu L."/>
            <person name="Ma J."/>
        </authorList>
    </citation>
    <scope>NUCLEOTIDE SEQUENCE [LARGE SCALE GENOMIC DNA]</scope>
    <source>
        <strain evidence="3">CECT 8289</strain>
    </source>
</reference>
<dbReference type="Proteomes" id="UP001595907">
    <property type="component" value="Unassembled WGS sequence"/>
</dbReference>
<keyword evidence="1" id="KW-0732">Signal</keyword>
<proteinExistence type="predicted"/>
<name>A0ABV8QUM4_9BACT</name>
<comment type="caution">
    <text evidence="2">The sequence shown here is derived from an EMBL/GenBank/DDBJ whole genome shotgun (WGS) entry which is preliminary data.</text>
</comment>
<sequence>MKKILFAFSLLAISYVSNAQTSVSTVKTASDVPVAVAPVETLGVKETEYNFGKIPQGKPVTHTFTVFNEGKTAFKLDNVQASCGCTTPEWNKENVIEPGKSAEIKVGYNAAAEGPFSKAITITYNGTQSKVILIKGEVWKTPTTSAPANGAVNDLKN</sequence>
<evidence type="ECO:0000313" key="3">
    <source>
        <dbReference type="Proteomes" id="UP001595907"/>
    </source>
</evidence>
<dbReference type="PANTHER" id="PTHR37833:SF1">
    <property type="entry name" value="SIGNAL PEPTIDE PROTEIN"/>
    <property type="match status" value="1"/>
</dbReference>
<dbReference type="EMBL" id="JBHSCZ010000004">
    <property type="protein sequence ID" value="MFC4263829.1"/>
    <property type="molecule type" value="Genomic_DNA"/>
</dbReference>
<feature type="chain" id="PRO_5046595429" evidence="1">
    <location>
        <begin position="20"/>
        <end position="157"/>
    </location>
</feature>
<dbReference type="InterPro" id="IPR013783">
    <property type="entry name" value="Ig-like_fold"/>
</dbReference>
<protein>
    <submittedName>
        <fullName evidence="2">DUF1573 domain-containing protein</fullName>
    </submittedName>
</protein>
<organism evidence="2 3">
    <name type="scientific">Ferruginibacter yonginensis</name>
    <dbReference type="NCBI Taxonomy" id="1310416"/>
    <lineage>
        <taxon>Bacteria</taxon>
        <taxon>Pseudomonadati</taxon>
        <taxon>Bacteroidota</taxon>
        <taxon>Chitinophagia</taxon>
        <taxon>Chitinophagales</taxon>
        <taxon>Chitinophagaceae</taxon>
        <taxon>Ferruginibacter</taxon>
    </lineage>
</organism>
<gene>
    <name evidence="2" type="ORF">ACFOWM_13110</name>
</gene>
<dbReference type="Pfam" id="PF07610">
    <property type="entry name" value="DUF1573"/>
    <property type="match status" value="1"/>
</dbReference>